<dbReference type="GO" id="GO:0005840">
    <property type="term" value="C:ribosome"/>
    <property type="evidence" value="ECO:0007669"/>
    <property type="project" value="UniProtKB-KW"/>
</dbReference>
<feature type="coiled-coil region" evidence="7">
    <location>
        <begin position="227"/>
        <end position="255"/>
    </location>
</feature>
<reference evidence="9 10" key="1">
    <citation type="submission" date="2019-07" db="EMBL/GenBank/DDBJ databases">
        <authorList>
            <person name="Friedrich A."/>
            <person name="Schacherer J."/>
        </authorList>
    </citation>
    <scope>NUCLEOTIDE SEQUENCE [LARGE SCALE GENOMIC DNA]</scope>
</reference>
<keyword evidence="4" id="KW-0496">Mitochondrion</keyword>
<dbReference type="GO" id="GO:0005739">
    <property type="term" value="C:mitochondrion"/>
    <property type="evidence" value="ECO:0007669"/>
    <property type="project" value="UniProtKB-SubCell"/>
</dbReference>
<accession>A0A3F2Y581</accession>
<dbReference type="STRING" id="5007.A0A3F2Y581"/>
<dbReference type="InterPro" id="IPR036736">
    <property type="entry name" value="ACP-like_sf"/>
</dbReference>
<evidence type="ECO:0000313" key="11">
    <source>
        <dbReference type="Proteomes" id="UP000568158"/>
    </source>
</evidence>
<evidence type="ECO:0000256" key="5">
    <source>
        <dbReference type="ARBA" id="ARBA00023274"/>
    </source>
</evidence>
<dbReference type="Gene3D" id="1.10.1200.10">
    <property type="entry name" value="ACP-like"/>
    <property type="match status" value="1"/>
</dbReference>
<dbReference type="EMBL" id="CABFWN010000002">
    <property type="protein sequence ID" value="VUG17768.1"/>
    <property type="molecule type" value="Genomic_DNA"/>
</dbReference>
<evidence type="ECO:0000313" key="10">
    <source>
        <dbReference type="Proteomes" id="UP000478008"/>
    </source>
</evidence>
<dbReference type="InterPro" id="IPR018305">
    <property type="entry name" value="Ribosomal_m50"/>
</dbReference>
<dbReference type="EMBL" id="JABCYN010000030">
    <property type="protein sequence ID" value="KAF6009739.1"/>
    <property type="molecule type" value="Genomic_DNA"/>
</dbReference>
<evidence type="ECO:0000313" key="9">
    <source>
        <dbReference type="EMBL" id="VUG17768.1"/>
    </source>
</evidence>
<evidence type="ECO:0000256" key="7">
    <source>
        <dbReference type="SAM" id="Coils"/>
    </source>
</evidence>
<comment type="subcellular location">
    <subcellularLocation>
        <location evidence="1">Mitochondrion</location>
    </subcellularLocation>
</comment>
<reference evidence="8 11" key="2">
    <citation type="journal article" date="2020" name="Appl. Microbiol. Biotechnol.">
        <title>Targeted gene deletion in Brettanomyces bruxellensis with an expression-free CRISPR-Cas9 system.</title>
        <authorList>
            <person name="Varela C."/>
            <person name="Bartel C."/>
            <person name="Onetto C."/>
            <person name="Borneman A."/>
        </authorList>
    </citation>
    <scope>NUCLEOTIDE SEQUENCE [LARGE SCALE GENOMIC DNA]</scope>
    <source>
        <strain evidence="8 11">AWRI1613</strain>
    </source>
</reference>
<dbReference type="Proteomes" id="UP000478008">
    <property type="component" value="Unassembled WGS sequence"/>
</dbReference>
<gene>
    <name evidence="9" type="ORF">DEBR0S2_15918G</name>
    <name evidence="8" type="ORF">HII12_003285</name>
</gene>
<evidence type="ECO:0000256" key="4">
    <source>
        <dbReference type="ARBA" id="ARBA00023128"/>
    </source>
</evidence>
<comment type="similarity">
    <text evidence="2">Belongs to the mitochondrion-specific ribosomal protein mL50 family.</text>
</comment>
<keyword evidence="5" id="KW-0687">Ribonucleoprotein</keyword>
<dbReference type="GO" id="GO:1990904">
    <property type="term" value="C:ribonucleoprotein complex"/>
    <property type="evidence" value="ECO:0007669"/>
    <property type="project" value="UniProtKB-KW"/>
</dbReference>
<evidence type="ECO:0000256" key="3">
    <source>
        <dbReference type="ARBA" id="ARBA00022980"/>
    </source>
</evidence>
<evidence type="ECO:0000256" key="2">
    <source>
        <dbReference type="ARBA" id="ARBA00008860"/>
    </source>
</evidence>
<sequence length="263" mass="30317">MFALKQGKTFVNKQLVLHNRGFSSTPVAGSILDYLKFYKKKKPELPKERATEDVIEDVEQHKEIEDIHKVKIIGRRDPRQFDKKLILKNLNGFTGDSWIPKKSLYTITIEKEAETTKEEVGKLYPSVVSKLLGEIQSQTLKEGDAHTELNNLAQRFNILKQVQRTFGIYISDLQLTALSNFDLIQKYLLEELNPQKIPVDEIVPDRINWNPAEFEGTNISIGKYVFESQKSRKLKKLLRKANKLERNSLEDAQQNNDTQTTTA</sequence>
<keyword evidence="3" id="KW-0689">Ribosomal protein</keyword>
<dbReference type="Proteomes" id="UP000568158">
    <property type="component" value="Unassembled WGS sequence"/>
</dbReference>
<dbReference type="OMA" id="RWTNERN"/>
<keyword evidence="7" id="KW-0175">Coiled coil</keyword>
<organism evidence="9 10">
    <name type="scientific">Dekkera bruxellensis</name>
    <name type="common">Brettanomyces custersii</name>
    <dbReference type="NCBI Taxonomy" id="5007"/>
    <lineage>
        <taxon>Eukaryota</taxon>
        <taxon>Fungi</taxon>
        <taxon>Dikarya</taxon>
        <taxon>Ascomycota</taxon>
        <taxon>Saccharomycotina</taxon>
        <taxon>Pichiomycetes</taxon>
        <taxon>Pichiales</taxon>
        <taxon>Pichiaceae</taxon>
        <taxon>Brettanomyces</taxon>
    </lineage>
</organism>
<dbReference type="Pfam" id="PF10501">
    <property type="entry name" value="Ribosomal_L50"/>
    <property type="match status" value="1"/>
</dbReference>
<evidence type="ECO:0000256" key="1">
    <source>
        <dbReference type="ARBA" id="ARBA00004173"/>
    </source>
</evidence>
<proteinExistence type="inferred from homology"/>
<evidence type="ECO:0000256" key="6">
    <source>
        <dbReference type="ARBA" id="ARBA00035183"/>
    </source>
</evidence>
<evidence type="ECO:0000313" key="8">
    <source>
        <dbReference type="EMBL" id="KAF6009739.1"/>
    </source>
</evidence>
<name>A0A3F2Y581_DEKBR</name>
<dbReference type="AlphaFoldDB" id="A0A3F2Y581"/>
<protein>
    <recommendedName>
        <fullName evidence="6">Large ribosomal subunit protein mL50</fullName>
    </recommendedName>
</protein>
<keyword evidence="10" id="KW-1185">Reference proteome</keyword>